<dbReference type="InterPro" id="IPR050411">
    <property type="entry name" value="AlphaKG_dependent_hydroxylases"/>
</dbReference>
<keyword evidence="4" id="KW-1185">Reference proteome</keyword>
<organism evidence="3 4">
    <name type="scientific">Penicillium desertorum</name>
    <dbReference type="NCBI Taxonomy" id="1303715"/>
    <lineage>
        <taxon>Eukaryota</taxon>
        <taxon>Fungi</taxon>
        <taxon>Dikarya</taxon>
        <taxon>Ascomycota</taxon>
        <taxon>Pezizomycotina</taxon>
        <taxon>Eurotiomycetes</taxon>
        <taxon>Eurotiomycetidae</taxon>
        <taxon>Eurotiales</taxon>
        <taxon>Aspergillaceae</taxon>
        <taxon>Penicillium</taxon>
    </lineage>
</organism>
<reference evidence="3" key="2">
    <citation type="journal article" date="2023" name="IMA Fungus">
        <title>Comparative genomic study of the Penicillium genus elucidates a diverse pangenome and 15 lateral gene transfer events.</title>
        <authorList>
            <person name="Petersen C."/>
            <person name="Sorensen T."/>
            <person name="Nielsen M.R."/>
            <person name="Sondergaard T.E."/>
            <person name="Sorensen J.L."/>
            <person name="Fitzpatrick D.A."/>
            <person name="Frisvad J.C."/>
            <person name="Nielsen K.L."/>
        </authorList>
    </citation>
    <scope>NUCLEOTIDE SEQUENCE</scope>
    <source>
        <strain evidence="3">IBT 17660</strain>
    </source>
</reference>
<proteinExistence type="predicted"/>
<dbReference type="SUPFAM" id="SSF51197">
    <property type="entry name" value="Clavaminate synthase-like"/>
    <property type="match status" value="1"/>
</dbReference>
<evidence type="ECO:0000313" key="4">
    <source>
        <dbReference type="Proteomes" id="UP001147760"/>
    </source>
</evidence>
<evidence type="ECO:0000256" key="1">
    <source>
        <dbReference type="ARBA" id="ARBA00023002"/>
    </source>
</evidence>
<dbReference type="Gene3D" id="3.60.130.10">
    <property type="entry name" value="Clavaminate synthase-like"/>
    <property type="match status" value="1"/>
</dbReference>
<gene>
    <name evidence="3" type="ORF">N7530_012318</name>
</gene>
<keyword evidence="1" id="KW-0560">Oxidoreductase</keyword>
<name>A0A9W9WFP0_9EURO</name>
<dbReference type="Pfam" id="PF02668">
    <property type="entry name" value="TauD"/>
    <property type="match status" value="1"/>
</dbReference>
<protein>
    <recommendedName>
        <fullName evidence="2">TauD/TfdA-like domain-containing protein</fullName>
    </recommendedName>
</protein>
<reference evidence="3" key="1">
    <citation type="submission" date="2022-12" db="EMBL/GenBank/DDBJ databases">
        <authorList>
            <person name="Petersen C."/>
        </authorList>
    </citation>
    <scope>NUCLEOTIDE SEQUENCE</scope>
    <source>
        <strain evidence="3">IBT 17660</strain>
    </source>
</reference>
<dbReference type="Proteomes" id="UP001147760">
    <property type="component" value="Unassembled WGS sequence"/>
</dbReference>
<dbReference type="InterPro" id="IPR003819">
    <property type="entry name" value="TauD/TfdA-like"/>
</dbReference>
<dbReference type="GO" id="GO:0016491">
    <property type="term" value="F:oxidoreductase activity"/>
    <property type="evidence" value="ECO:0007669"/>
    <property type="project" value="UniProtKB-KW"/>
</dbReference>
<feature type="domain" description="TauD/TfdA-like" evidence="2">
    <location>
        <begin position="211"/>
        <end position="307"/>
    </location>
</feature>
<dbReference type="PANTHER" id="PTHR10696:SF54">
    <property type="entry name" value="FAMILY OXIDOREDUCTASE, PUTATIVE (AFU_ORTHOLOGUE AFUA_4G13850)-RELATED"/>
    <property type="match status" value="1"/>
</dbReference>
<evidence type="ECO:0000313" key="3">
    <source>
        <dbReference type="EMBL" id="KAJ5457044.1"/>
    </source>
</evidence>
<dbReference type="PANTHER" id="PTHR10696">
    <property type="entry name" value="GAMMA-BUTYROBETAINE HYDROXYLASE-RELATED"/>
    <property type="match status" value="1"/>
</dbReference>
<accession>A0A9W9WFP0</accession>
<evidence type="ECO:0000259" key="2">
    <source>
        <dbReference type="Pfam" id="PF02668"/>
    </source>
</evidence>
<dbReference type="EMBL" id="JAPWDO010000009">
    <property type="protein sequence ID" value="KAJ5457044.1"/>
    <property type="molecule type" value="Genomic_DNA"/>
</dbReference>
<sequence length="355" mass="40322">MAWKGDNISMNYSAGNETPYLLILQAPQLDEIDAALRHFQRQPPFYGVLPFSFKTDKYFTELNQPIETSDTSTFPLPCLHPILRSASDNLHSGYGFTLIRGVPVERYSREELVIIYVGISSHIAAIRGRQDHQFEGQPADVMLAHITDMRRPDSQNFSLPAYSDGEVVYHTDVGDIVSLFVLGEPLIGGENLLATEDWPIPSAQDPSLIIHRPLLFYQPACGTTPERMILQFSRRSFSGFGSRAQTNMLSAIQVEALDALHFLAEKFHVAMKLERGDMQFVNNLSMVHARNSYVDDSENHRHLLRLWLRDPQNSWVTPEPLRNRTDRIFDEAFQRGPQVFPLDPIARSVGKARKD</sequence>
<comment type="caution">
    <text evidence="3">The sequence shown here is derived from an EMBL/GenBank/DDBJ whole genome shotgun (WGS) entry which is preliminary data.</text>
</comment>
<dbReference type="InterPro" id="IPR042098">
    <property type="entry name" value="TauD-like_sf"/>
</dbReference>
<dbReference type="OrthoDB" id="272271at2759"/>
<dbReference type="AlphaFoldDB" id="A0A9W9WFP0"/>